<gene>
    <name evidence="7" type="ORF">LCGC14_1150310</name>
</gene>
<dbReference type="GO" id="GO:0005886">
    <property type="term" value="C:plasma membrane"/>
    <property type="evidence" value="ECO:0007669"/>
    <property type="project" value="UniProtKB-SubCell"/>
</dbReference>
<accession>A0A0F9LVN6</accession>
<evidence type="ECO:0000256" key="3">
    <source>
        <dbReference type="ARBA" id="ARBA00022676"/>
    </source>
</evidence>
<dbReference type="EMBL" id="LAZR01005524">
    <property type="protein sequence ID" value="KKM99199.1"/>
    <property type="molecule type" value="Genomic_DNA"/>
</dbReference>
<organism evidence="7">
    <name type="scientific">marine sediment metagenome</name>
    <dbReference type="NCBI Taxonomy" id="412755"/>
    <lineage>
        <taxon>unclassified sequences</taxon>
        <taxon>metagenomes</taxon>
        <taxon>ecological metagenomes</taxon>
    </lineage>
</organism>
<reference evidence="7" key="1">
    <citation type="journal article" date="2015" name="Nature">
        <title>Complex archaea that bridge the gap between prokaryotes and eukaryotes.</title>
        <authorList>
            <person name="Spang A."/>
            <person name="Saw J.H."/>
            <person name="Jorgensen S.L."/>
            <person name="Zaremba-Niedzwiedzka K."/>
            <person name="Martijn J."/>
            <person name="Lind A.E."/>
            <person name="van Eijk R."/>
            <person name="Schleper C."/>
            <person name="Guy L."/>
            <person name="Ettema T.J."/>
        </authorList>
    </citation>
    <scope>NUCLEOTIDE SEQUENCE</scope>
</reference>
<feature type="domain" description="Glycosyltransferase 2-like" evidence="6">
    <location>
        <begin position="19"/>
        <end position="137"/>
    </location>
</feature>
<dbReference type="AlphaFoldDB" id="A0A0F9LVN6"/>
<dbReference type="InterPro" id="IPR001173">
    <property type="entry name" value="Glyco_trans_2-like"/>
</dbReference>
<evidence type="ECO:0000256" key="5">
    <source>
        <dbReference type="ARBA" id="ARBA00023136"/>
    </source>
</evidence>
<dbReference type="InterPro" id="IPR026461">
    <property type="entry name" value="Trfase_2_rSAM/seldom_assoc"/>
</dbReference>
<comment type="caution">
    <text evidence="7">The sequence shown here is derived from an EMBL/GenBank/DDBJ whole genome shotgun (WGS) entry which is preliminary data.</text>
</comment>
<dbReference type="InterPro" id="IPR029044">
    <property type="entry name" value="Nucleotide-diphossugar_trans"/>
</dbReference>
<dbReference type="GO" id="GO:0016757">
    <property type="term" value="F:glycosyltransferase activity"/>
    <property type="evidence" value="ECO:0007669"/>
    <property type="project" value="UniProtKB-KW"/>
</dbReference>
<dbReference type="SUPFAM" id="SSF53448">
    <property type="entry name" value="Nucleotide-diphospho-sugar transferases"/>
    <property type="match status" value="1"/>
</dbReference>
<dbReference type="CDD" id="cd02522">
    <property type="entry name" value="GT_2_like_a"/>
    <property type="match status" value="1"/>
</dbReference>
<keyword evidence="2" id="KW-1003">Cell membrane</keyword>
<evidence type="ECO:0000256" key="2">
    <source>
        <dbReference type="ARBA" id="ARBA00022475"/>
    </source>
</evidence>
<keyword evidence="5" id="KW-0472">Membrane</keyword>
<comment type="subcellular location">
    <subcellularLocation>
        <location evidence="1">Cell membrane</location>
    </subcellularLocation>
</comment>
<dbReference type="PANTHER" id="PTHR43646">
    <property type="entry name" value="GLYCOSYLTRANSFERASE"/>
    <property type="match status" value="1"/>
</dbReference>
<protein>
    <recommendedName>
        <fullName evidence="6">Glycosyltransferase 2-like domain-containing protein</fullName>
    </recommendedName>
</protein>
<name>A0A0F9LVN6_9ZZZZ</name>
<evidence type="ECO:0000256" key="1">
    <source>
        <dbReference type="ARBA" id="ARBA00004236"/>
    </source>
</evidence>
<evidence type="ECO:0000256" key="4">
    <source>
        <dbReference type="ARBA" id="ARBA00022679"/>
    </source>
</evidence>
<dbReference type="Pfam" id="PF00535">
    <property type="entry name" value="Glycos_transf_2"/>
    <property type="match status" value="1"/>
</dbReference>
<dbReference type="PANTHER" id="PTHR43646:SF2">
    <property type="entry name" value="GLYCOSYLTRANSFERASE 2-LIKE DOMAIN-CONTAINING PROTEIN"/>
    <property type="match status" value="1"/>
</dbReference>
<keyword evidence="3" id="KW-0328">Glycosyltransferase</keyword>
<dbReference type="NCBIfam" id="TIGR04283">
    <property type="entry name" value="glyco_like_mftF"/>
    <property type="match status" value="1"/>
</dbReference>
<dbReference type="Gene3D" id="3.90.550.10">
    <property type="entry name" value="Spore Coat Polysaccharide Biosynthesis Protein SpsA, Chain A"/>
    <property type="match status" value="1"/>
</dbReference>
<evidence type="ECO:0000259" key="6">
    <source>
        <dbReference type="Pfam" id="PF00535"/>
    </source>
</evidence>
<evidence type="ECO:0000313" key="7">
    <source>
        <dbReference type="EMBL" id="KKM99199.1"/>
    </source>
</evidence>
<sequence length="244" mass="28126">MNVLSLTHDIMKKKAPQISIIIPTLNEAIRVGPLLTYLREHSTAKNIREILLVDGGSTDNTIEMASAFGAKPYTAEKGRAKQMNFGAQMAKAEILYFLHADTLPPHAFDTLIINAVCKQQEAGCFRLKFDTSNWFLSFFSWFSRINLKICRGGDQSLFITQRLFRKTNGFNEEYVIYEDTEFIGRLYKKYTFKVLPQRVITSARKYRIKGTVKLQYHFGVIHLKNMLGASPEELYEYYKRKIAV</sequence>
<keyword evidence="4" id="KW-0808">Transferase</keyword>
<proteinExistence type="predicted"/>